<reference evidence="2 3" key="1">
    <citation type="submission" date="2015-05" db="EMBL/GenBank/DDBJ databases">
        <title>Photobacterium galathea sp. nov.</title>
        <authorList>
            <person name="Machado H."/>
            <person name="Gram L."/>
        </authorList>
    </citation>
    <scope>NUCLEOTIDE SEQUENCE [LARGE SCALE GENOMIC DNA]</scope>
    <source>
        <strain evidence="2 3">DSM 22954</strain>
    </source>
</reference>
<dbReference type="Proteomes" id="UP000035909">
    <property type="component" value="Unassembled WGS sequence"/>
</dbReference>
<organism evidence="2 3">
    <name type="scientific">Photobacterium ganghwense</name>
    <dbReference type="NCBI Taxonomy" id="320778"/>
    <lineage>
        <taxon>Bacteria</taxon>
        <taxon>Pseudomonadati</taxon>
        <taxon>Pseudomonadota</taxon>
        <taxon>Gammaproteobacteria</taxon>
        <taxon>Vibrionales</taxon>
        <taxon>Vibrionaceae</taxon>
        <taxon>Photobacterium</taxon>
    </lineage>
</organism>
<dbReference type="AlphaFoldDB" id="A0A0J1HEF2"/>
<feature type="region of interest" description="Disordered" evidence="1">
    <location>
        <begin position="1"/>
        <end position="20"/>
    </location>
</feature>
<dbReference type="EMBL" id="LDOU01000007">
    <property type="protein sequence ID" value="KLV09993.1"/>
    <property type="molecule type" value="Genomic_DNA"/>
</dbReference>
<dbReference type="PATRIC" id="fig|320778.3.peg.2187"/>
<evidence type="ECO:0000256" key="1">
    <source>
        <dbReference type="SAM" id="MobiDB-lite"/>
    </source>
</evidence>
<dbReference type="STRING" id="320778.ABT57_10030"/>
<evidence type="ECO:0000313" key="3">
    <source>
        <dbReference type="Proteomes" id="UP000035909"/>
    </source>
</evidence>
<protein>
    <recommendedName>
        <fullName evidence="4">Flagellin</fullName>
    </recommendedName>
</protein>
<feature type="region of interest" description="Disordered" evidence="1">
    <location>
        <begin position="91"/>
        <end position="110"/>
    </location>
</feature>
<proteinExistence type="predicted"/>
<accession>A0A0J1HEF2</accession>
<evidence type="ECO:0008006" key="4">
    <source>
        <dbReference type="Google" id="ProtNLM"/>
    </source>
</evidence>
<comment type="caution">
    <text evidence="2">The sequence shown here is derived from an EMBL/GenBank/DDBJ whole genome shotgun (WGS) entry which is preliminary data.</text>
</comment>
<keyword evidence="3" id="KW-1185">Reference proteome</keyword>
<evidence type="ECO:0000313" key="2">
    <source>
        <dbReference type="EMBL" id="KLV09993.1"/>
    </source>
</evidence>
<dbReference type="OrthoDB" id="5850540at2"/>
<dbReference type="RefSeq" id="WP_047885081.1">
    <property type="nucleotide sequence ID" value="NZ_LDOU01000007.1"/>
</dbReference>
<gene>
    <name evidence="2" type="ORF">ABT57_10030</name>
</gene>
<name>A0A0J1HEF2_9GAMM</name>
<sequence length="351" mass="38106">MVNATADVGPQSVRLAGQGQTTITPSAVTERSAAEVPATRPARMVSAPQGHFSVSKAVLAKGQHQATTVQVAQQALLQVGRELQSMKRVLAQSLSSQQPAPPSSNDKLAHSQQVIRHTLDSARTQEGRVLDAQLKVQLNGQAGRAFTIPGLNLTRLRHQAEQLRLDFPQAGAVTLQFDPRLDDKQLVRQLDRNLIPLGMRAAATDGGELVFKTTDSAYLQMHQQVLVTGQGHRYPAGQPNQIRLQPEPEGVEDLSISTAHRDGIRQTLSKVNLHLRQVQQSLDDIKAYQAQLAQQMEQQLERLGTQGDVAAAEGRLSHLSAQFSGGFSATYQAITAQANVHRHTVVALLRS</sequence>